<keyword evidence="2" id="KW-0472">Membrane</keyword>
<accession>A0A5C3KYG4</accession>
<feature type="region of interest" description="Disordered" evidence="1">
    <location>
        <begin position="299"/>
        <end position="321"/>
    </location>
</feature>
<organism evidence="3 4">
    <name type="scientific">Coprinopsis marcescibilis</name>
    <name type="common">Agaric fungus</name>
    <name type="synonym">Psathyrella marcescibilis</name>
    <dbReference type="NCBI Taxonomy" id="230819"/>
    <lineage>
        <taxon>Eukaryota</taxon>
        <taxon>Fungi</taxon>
        <taxon>Dikarya</taxon>
        <taxon>Basidiomycota</taxon>
        <taxon>Agaricomycotina</taxon>
        <taxon>Agaricomycetes</taxon>
        <taxon>Agaricomycetidae</taxon>
        <taxon>Agaricales</taxon>
        <taxon>Agaricineae</taxon>
        <taxon>Psathyrellaceae</taxon>
        <taxon>Coprinopsis</taxon>
    </lineage>
</organism>
<dbReference type="InterPro" id="IPR010775">
    <property type="entry name" value="DUF1365"/>
</dbReference>
<dbReference type="Proteomes" id="UP000307440">
    <property type="component" value="Unassembled WGS sequence"/>
</dbReference>
<protein>
    <recommendedName>
        <fullName evidence="5">DUF1365-domain-containing protein</fullName>
    </recommendedName>
</protein>
<evidence type="ECO:0000313" key="3">
    <source>
        <dbReference type="EMBL" id="TFK24893.1"/>
    </source>
</evidence>
<evidence type="ECO:0008006" key="5">
    <source>
        <dbReference type="Google" id="ProtNLM"/>
    </source>
</evidence>
<keyword evidence="2" id="KW-0812">Transmembrane</keyword>
<reference evidence="3 4" key="1">
    <citation type="journal article" date="2019" name="Nat. Ecol. Evol.">
        <title>Megaphylogeny resolves global patterns of mushroom evolution.</title>
        <authorList>
            <person name="Varga T."/>
            <person name="Krizsan K."/>
            <person name="Foldi C."/>
            <person name="Dima B."/>
            <person name="Sanchez-Garcia M."/>
            <person name="Sanchez-Ramirez S."/>
            <person name="Szollosi G.J."/>
            <person name="Szarkandi J.G."/>
            <person name="Papp V."/>
            <person name="Albert L."/>
            <person name="Andreopoulos W."/>
            <person name="Angelini C."/>
            <person name="Antonin V."/>
            <person name="Barry K.W."/>
            <person name="Bougher N.L."/>
            <person name="Buchanan P."/>
            <person name="Buyck B."/>
            <person name="Bense V."/>
            <person name="Catcheside P."/>
            <person name="Chovatia M."/>
            <person name="Cooper J."/>
            <person name="Damon W."/>
            <person name="Desjardin D."/>
            <person name="Finy P."/>
            <person name="Geml J."/>
            <person name="Haridas S."/>
            <person name="Hughes K."/>
            <person name="Justo A."/>
            <person name="Karasinski D."/>
            <person name="Kautmanova I."/>
            <person name="Kiss B."/>
            <person name="Kocsube S."/>
            <person name="Kotiranta H."/>
            <person name="LaButti K.M."/>
            <person name="Lechner B.E."/>
            <person name="Liimatainen K."/>
            <person name="Lipzen A."/>
            <person name="Lukacs Z."/>
            <person name="Mihaltcheva S."/>
            <person name="Morgado L.N."/>
            <person name="Niskanen T."/>
            <person name="Noordeloos M.E."/>
            <person name="Ohm R.A."/>
            <person name="Ortiz-Santana B."/>
            <person name="Ovrebo C."/>
            <person name="Racz N."/>
            <person name="Riley R."/>
            <person name="Savchenko A."/>
            <person name="Shiryaev A."/>
            <person name="Soop K."/>
            <person name="Spirin V."/>
            <person name="Szebenyi C."/>
            <person name="Tomsovsky M."/>
            <person name="Tulloss R.E."/>
            <person name="Uehling J."/>
            <person name="Grigoriev I.V."/>
            <person name="Vagvolgyi C."/>
            <person name="Papp T."/>
            <person name="Martin F.M."/>
            <person name="Miettinen O."/>
            <person name="Hibbett D.S."/>
            <person name="Nagy L.G."/>
        </authorList>
    </citation>
    <scope>NUCLEOTIDE SEQUENCE [LARGE SCALE GENOMIC DNA]</scope>
    <source>
        <strain evidence="3 4">CBS 121175</strain>
    </source>
</reference>
<dbReference type="EMBL" id="ML210193">
    <property type="protein sequence ID" value="TFK24893.1"/>
    <property type="molecule type" value="Genomic_DNA"/>
</dbReference>
<dbReference type="Pfam" id="PF07103">
    <property type="entry name" value="DUF1365"/>
    <property type="match status" value="1"/>
</dbReference>
<dbReference type="PANTHER" id="PTHR33973">
    <property type="entry name" value="OS07G0153300 PROTEIN"/>
    <property type="match status" value="1"/>
</dbReference>
<gene>
    <name evidence="3" type="ORF">FA15DRAFT_591687</name>
</gene>
<dbReference type="PANTHER" id="PTHR33973:SF4">
    <property type="entry name" value="OS07G0153300 PROTEIN"/>
    <property type="match status" value="1"/>
</dbReference>
<keyword evidence="2" id="KW-1133">Transmembrane helix</keyword>
<dbReference type="AlphaFoldDB" id="A0A5C3KYG4"/>
<evidence type="ECO:0000256" key="1">
    <source>
        <dbReference type="SAM" id="MobiDB-lite"/>
    </source>
</evidence>
<feature type="transmembrane region" description="Helical" evidence="2">
    <location>
        <begin position="27"/>
        <end position="48"/>
    </location>
</feature>
<proteinExistence type="predicted"/>
<name>A0A5C3KYG4_COPMA</name>
<keyword evidence="4" id="KW-1185">Reference proteome</keyword>
<evidence type="ECO:0000256" key="2">
    <source>
        <dbReference type="SAM" id="Phobius"/>
    </source>
</evidence>
<dbReference type="OrthoDB" id="3340520at2759"/>
<sequence>MKDSSALSDPSEFGEPHLWIRANPLDYVVICFITIALLAIALSKRYYYAVSKTSNRSNADDKGAARGYLVYSSVTHARLLPVASKHSFTYPALYLFVSVKALEAGELDTGFGGWAFGYLSAWRRLLAVSPRECLDDGGGKQPNLVLERLRVLLESRGYMSKGGGVADEEVVDDAWMLCMPGFLGKAAFNPLTVYFVYTRTIAAEDQGGELKFVVLEIQNTFGESNVHVLEVGKCEDSGDVRTRGYDHQWTFPREFHVSPFNDRSGYYTVAVKRPTHPPNGHSSSDAAFPRPSVSVHLYTENPNHSAPVDETPSLSSSHASSLANHRGELKLTALLRLTEAVPLSGSSVVLHALSRMPIDLLLTMPRILYQAWILHYGKPRLRIYLRPDMAWPRWARNIRDAANLKLRKVGGGVRWLEEGMLEKYARWRVERFVERRSNALAVAVTLIPANPLLEIKRWEPNRGGEVAGNQNDAHLEISYLSSKFFAHLLLCPTARHALLLGCDAEKQFGVSSRRLFYEVFSGDDEVASRRRWSPSQSTRLKNLPSSFVNVEGEVPGQHFLDGSWLFGVLDSLVIVLLSWLGGFEKWVFSSTKVNLVEGTVPWLAWDRAAKHGSLHQIKIHIGSERHEEL</sequence>
<evidence type="ECO:0000313" key="4">
    <source>
        <dbReference type="Proteomes" id="UP000307440"/>
    </source>
</evidence>